<accession>A0A917YJH6</accession>
<dbReference type="InterPro" id="IPR012429">
    <property type="entry name" value="HGSNAT_cat"/>
</dbReference>
<feature type="transmembrane region" description="Helical" evidence="1">
    <location>
        <begin position="102"/>
        <end position="122"/>
    </location>
</feature>
<dbReference type="Pfam" id="PF07786">
    <property type="entry name" value="HGSNAT_cat"/>
    <property type="match status" value="1"/>
</dbReference>
<dbReference type="AlphaFoldDB" id="A0A917YJH6"/>
<reference evidence="3 4" key="1">
    <citation type="journal article" date="2014" name="Int. J. Syst. Evol. Microbiol.">
        <title>Complete genome sequence of Corynebacterium casei LMG S-19264T (=DSM 44701T), isolated from a smear-ripened cheese.</title>
        <authorList>
            <consortium name="US DOE Joint Genome Institute (JGI-PGF)"/>
            <person name="Walter F."/>
            <person name="Albersmeier A."/>
            <person name="Kalinowski J."/>
            <person name="Ruckert C."/>
        </authorList>
    </citation>
    <scope>NUCLEOTIDE SEQUENCE [LARGE SCALE GENOMIC DNA]</scope>
    <source>
        <strain evidence="3 4">CGMCC 1.7029</strain>
    </source>
</reference>
<dbReference type="RefSeq" id="WP_146286605.1">
    <property type="nucleotide sequence ID" value="NZ_BMLP01000002.1"/>
</dbReference>
<keyword evidence="1" id="KW-1133">Transmembrane helix</keyword>
<feature type="transmembrane region" description="Helical" evidence="1">
    <location>
        <begin position="12"/>
        <end position="34"/>
    </location>
</feature>
<dbReference type="EMBL" id="BMLP01000002">
    <property type="protein sequence ID" value="GGO30656.1"/>
    <property type="molecule type" value="Genomic_DNA"/>
</dbReference>
<keyword evidence="1" id="KW-0812">Transmembrane</keyword>
<dbReference type="Proteomes" id="UP000598196">
    <property type="component" value="Unassembled WGS sequence"/>
</dbReference>
<keyword evidence="1" id="KW-0472">Membrane</keyword>
<proteinExistence type="predicted"/>
<comment type="caution">
    <text evidence="3">The sequence shown here is derived from an EMBL/GenBank/DDBJ whole genome shotgun (WGS) entry which is preliminary data.</text>
</comment>
<keyword evidence="4" id="KW-1185">Reference proteome</keyword>
<feature type="transmembrane region" description="Helical" evidence="1">
    <location>
        <begin position="46"/>
        <end position="67"/>
    </location>
</feature>
<organism evidence="3 4">
    <name type="scientific">Gemmobacter aquaticus</name>
    <dbReference type="NCBI Taxonomy" id="490185"/>
    <lineage>
        <taxon>Bacteria</taxon>
        <taxon>Pseudomonadati</taxon>
        <taxon>Pseudomonadota</taxon>
        <taxon>Alphaproteobacteria</taxon>
        <taxon>Rhodobacterales</taxon>
        <taxon>Paracoccaceae</taxon>
        <taxon>Gemmobacter</taxon>
    </lineage>
</organism>
<feature type="transmembrane region" description="Helical" evidence="1">
    <location>
        <begin position="213"/>
        <end position="232"/>
    </location>
</feature>
<evidence type="ECO:0000313" key="3">
    <source>
        <dbReference type="EMBL" id="GGO30656.1"/>
    </source>
</evidence>
<feature type="transmembrane region" description="Helical" evidence="1">
    <location>
        <begin position="79"/>
        <end position="96"/>
    </location>
</feature>
<gene>
    <name evidence="3" type="ORF">GCM10010991_15710</name>
</gene>
<feature type="domain" description="Heparan-alpha-glucosaminide N-acetyltransferase catalytic" evidence="2">
    <location>
        <begin position="4"/>
        <end position="221"/>
    </location>
</feature>
<name>A0A917YJH6_9RHOB</name>
<evidence type="ECO:0000259" key="2">
    <source>
        <dbReference type="Pfam" id="PF07786"/>
    </source>
</evidence>
<dbReference type="OrthoDB" id="9807591at2"/>
<evidence type="ECO:0000313" key="4">
    <source>
        <dbReference type="Proteomes" id="UP000598196"/>
    </source>
</evidence>
<protein>
    <recommendedName>
        <fullName evidence="2">Heparan-alpha-glucosaminide N-acetyltransferase catalytic domain-containing protein</fullName>
    </recommendedName>
</protein>
<evidence type="ECO:0000256" key="1">
    <source>
        <dbReference type="SAM" id="Phobius"/>
    </source>
</evidence>
<sequence>MAGRIWIIDAARTLALLGMVVFHLCFDLQMYGYLPPGTTQAPALFWLARIVAGGFLFLAGASLWLGHGNGIRWQAFWQRWLRIAAAAALVSLATRIAMPQAWVFYGILHSIAVASLLGLAFLRLPPMLTIVTGATVMAASYHLPQILQWNAPALRWLGLANIPTQTIDFEPLFPWFGPFLLGLGTARLLGPLWPSLAGITGPRWLAWPGRHSLAIYLLHQPILLGAIWLIGFL</sequence>